<evidence type="ECO:0000259" key="2">
    <source>
        <dbReference type="PROSITE" id="PS50053"/>
    </source>
</evidence>
<gene>
    <name evidence="3" type="ORF">BSTOLATCC_MIC42196</name>
</gene>
<dbReference type="EMBL" id="CAJZBQ010000041">
    <property type="protein sequence ID" value="CAG9326936.1"/>
    <property type="molecule type" value="Genomic_DNA"/>
</dbReference>
<dbReference type="SUPFAM" id="SSF54236">
    <property type="entry name" value="Ubiquitin-like"/>
    <property type="match status" value="1"/>
</dbReference>
<keyword evidence="4" id="KW-1185">Reference proteome</keyword>
<protein>
    <recommendedName>
        <fullName evidence="2">Ubiquitin-like domain-containing protein</fullName>
    </recommendedName>
</protein>
<feature type="domain" description="Ubiquitin-like" evidence="2">
    <location>
        <begin position="297"/>
        <end position="369"/>
    </location>
</feature>
<proteinExistence type="predicted"/>
<comment type="caution">
    <text evidence="3">The sequence shown here is derived from an EMBL/GenBank/DDBJ whole genome shotgun (WGS) entry which is preliminary data.</text>
</comment>
<sequence>METQICSFLKCDRPATSLCKTCQDTYLCRTHIQEHADSSDEDHLIKSISKRLLNEITLINNLKQAKAKIEKAKENAISIFANCIENLENLFTESMEALQMESDKISAKIECVLNGENINHQEVVEYLIKLPDSLLEEEVYAYKIFESISNISKMINCSRTAEIDLRCKYFVALANELNCAWDELMRIEKSEKITLKIIISNGKEKISKKIDAYSGWKVSALFWKINVLCGISIEKSIITYRDLYLNYQQSKNFHLSESLFEDNDTIYILLDTNEINKSERADCALSIDPYFQKRDTIILHLKSTEGLRWTIETSLMANYSELAKQIYFAFGIKTEDQRINYQGKSLTSQDFKTMTLKDLNFKNYSSIRVSKATN</sequence>
<evidence type="ECO:0000256" key="1">
    <source>
        <dbReference type="SAM" id="Coils"/>
    </source>
</evidence>
<feature type="coiled-coil region" evidence="1">
    <location>
        <begin position="55"/>
        <end position="82"/>
    </location>
</feature>
<dbReference type="InterPro" id="IPR029071">
    <property type="entry name" value="Ubiquitin-like_domsf"/>
</dbReference>
<keyword evidence="1" id="KW-0175">Coiled coil</keyword>
<dbReference type="PROSITE" id="PS50053">
    <property type="entry name" value="UBIQUITIN_2"/>
    <property type="match status" value="1"/>
</dbReference>
<reference evidence="3" key="1">
    <citation type="submission" date="2021-09" db="EMBL/GenBank/DDBJ databases">
        <authorList>
            <consortium name="AG Swart"/>
            <person name="Singh M."/>
            <person name="Singh A."/>
            <person name="Seah K."/>
            <person name="Emmerich C."/>
        </authorList>
    </citation>
    <scope>NUCLEOTIDE SEQUENCE</scope>
    <source>
        <strain evidence="3">ATCC30299</strain>
    </source>
</reference>
<dbReference type="Proteomes" id="UP001162131">
    <property type="component" value="Unassembled WGS sequence"/>
</dbReference>
<dbReference type="AlphaFoldDB" id="A0AAU9JFW7"/>
<dbReference type="InterPro" id="IPR000626">
    <property type="entry name" value="Ubiquitin-like_dom"/>
</dbReference>
<accession>A0AAU9JFW7</accession>
<organism evidence="3 4">
    <name type="scientific">Blepharisma stoltei</name>
    <dbReference type="NCBI Taxonomy" id="1481888"/>
    <lineage>
        <taxon>Eukaryota</taxon>
        <taxon>Sar</taxon>
        <taxon>Alveolata</taxon>
        <taxon>Ciliophora</taxon>
        <taxon>Postciliodesmatophora</taxon>
        <taxon>Heterotrichea</taxon>
        <taxon>Heterotrichida</taxon>
        <taxon>Blepharismidae</taxon>
        <taxon>Blepharisma</taxon>
    </lineage>
</organism>
<evidence type="ECO:0000313" key="3">
    <source>
        <dbReference type="EMBL" id="CAG9326936.1"/>
    </source>
</evidence>
<name>A0AAU9JFW7_9CILI</name>
<evidence type="ECO:0000313" key="4">
    <source>
        <dbReference type="Proteomes" id="UP001162131"/>
    </source>
</evidence>